<keyword evidence="3" id="KW-1185">Reference proteome</keyword>
<gene>
    <name evidence="2" type="ORF">SUZIE_181255</name>
</gene>
<evidence type="ECO:0000313" key="2">
    <source>
        <dbReference type="EMBL" id="MBZ3885100.1"/>
    </source>
</evidence>
<dbReference type="InterPro" id="IPR057739">
    <property type="entry name" value="Glyco_hydro_29_N"/>
</dbReference>
<dbReference type="AlphaFoldDB" id="A0AA41N782"/>
<proteinExistence type="predicted"/>
<dbReference type="InterPro" id="IPR017853">
    <property type="entry name" value="GH"/>
</dbReference>
<dbReference type="Pfam" id="PF01120">
    <property type="entry name" value="Alpha_L_fucos"/>
    <property type="match status" value="1"/>
</dbReference>
<sequence>MLPMSKVIGNYQAIEFFIVNLSLRQRLNLTSSSKAITLRRLTVHHVAQSQRKVNQYHCNVTMSDIVSESEIISNVVQTVGLGSNYLLNIGPIKDGQMFPYSKKAFLPLERS</sequence>
<feature type="domain" description="Glycoside hydrolase family 29 N-terminal" evidence="1">
    <location>
        <begin position="54"/>
        <end position="104"/>
    </location>
</feature>
<protein>
    <submittedName>
        <fullName evidence="2">Tissue alpha-L-fucosidase</fullName>
    </submittedName>
</protein>
<reference evidence="2" key="1">
    <citation type="submission" date="2020-03" db="EMBL/GenBank/DDBJ databases">
        <title>Studies in the Genomics of Life Span.</title>
        <authorList>
            <person name="Glass D."/>
        </authorList>
    </citation>
    <scope>NUCLEOTIDE SEQUENCE</scope>
    <source>
        <strain evidence="2">SUZIE</strain>
        <tissue evidence="2">Muscle</tissue>
    </source>
</reference>
<evidence type="ECO:0000313" key="3">
    <source>
        <dbReference type="Proteomes" id="UP001166674"/>
    </source>
</evidence>
<dbReference type="SUPFAM" id="SSF51445">
    <property type="entry name" value="(Trans)glycosidases"/>
    <property type="match status" value="1"/>
</dbReference>
<name>A0AA41N782_SCICA</name>
<organism evidence="2 3">
    <name type="scientific">Sciurus carolinensis</name>
    <name type="common">Eastern gray squirrel</name>
    <dbReference type="NCBI Taxonomy" id="30640"/>
    <lineage>
        <taxon>Eukaryota</taxon>
        <taxon>Metazoa</taxon>
        <taxon>Chordata</taxon>
        <taxon>Craniata</taxon>
        <taxon>Vertebrata</taxon>
        <taxon>Euteleostomi</taxon>
        <taxon>Mammalia</taxon>
        <taxon>Eutheria</taxon>
        <taxon>Euarchontoglires</taxon>
        <taxon>Glires</taxon>
        <taxon>Rodentia</taxon>
        <taxon>Sciuromorpha</taxon>
        <taxon>Sciuridae</taxon>
        <taxon>Sciurinae</taxon>
        <taxon>Sciurini</taxon>
        <taxon>Sciurus</taxon>
    </lineage>
</organism>
<dbReference type="GO" id="GO:0004560">
    <property type="term" value="F:alpha-L-fucosidase activity"/>
    <property type="evidence" value="ECO:0007669"/>
    <property type="project" value="UniProtKB-EC"/>
</dbReference>
<dbReference type="Proteomes" id="UP001166674">
    <property type="component" value="Unassembled WGS sequence"/>
</dbReference>
<dbReference type="Gene3D" id="3.20.20.80">
    <property type="entry name" value="Glycosidases"/>
    <property type="match status" value="1"/>
</dbReference>
<accession>A0AA41N782</accession>
<dbReference type="EMBL" id="JAATJV010398024">
    <property type="protein sequence ID" value="MBZ3885100.1"/>
    <property type="molecule type" value="Genomic_DNA"/>
</dbReference>
<evidence type="ECO:0000259" key="1">
    <source>
        <dbReference type="Pfam" id="PF01120"/>
    </source>
</evidence>
<dbReference type="GO" id="GO:0005975">
    <property type="term" value="P:carbohydrate metabolic process"/>
    <property type="evidence" value="ECO:0007669"/>
    <property type="project" value="InterPro"/>
</dbReference>
<comment type="caution">
    <text evidence="2">The sequence shown here is derived from an EMBL/GenBank/DDBJ whole genome shotgun (WGS) entry which is preliminary data.</text>
</comment>